<evidence type="ECO:0000313" key="2">
    <source>
        <dbReference type="Proteomes" id="UP000637578"/>
    </source>
</evidence>
<dbReference type="AlphaFoldDB" id="A0A8J3FY47"/>
<organism evidence="1 2">
    <name type="scientific">Longimycelium tulufanense</name>
    <dbReference type="NCBI Taxonomy" id="907463"/>
    <lineage>
        <taxon>Bacteria</taxon>
        <taxon>Bacillati</taxon>
        <taxon>Actinomycetota</taxon>
        <taxon>Actinomycetes</taxon>
        <taxon>Pseudonocardiales</taxon>
        <taxon>Pseudonocardiaceae</taxon>
        <taxon>Longimycelium</taxon>
    </lineage>
</organism>
<dbReference type="RefSeq" id="WP_189062224.1">
    <property type="nucleotide sequence ID" value="NZ_BMMK01000083.1"/>
</dbReference>
<sequence>MDTSSTMHGYRNGERVRDTRDGATGTVRFLEWSDPDEARAEIVWDNSFVADELADHILPYLARV</sequence>
<gene>
    <name evidence="1" type="ORF">GCM10012275_64470</name>
</gene>
<protein>
    <submittedName>
        <fullName evidence="1">Uncharacterized protein</fullName>
    </submittedName>
</protein>
<dbReference type="EMBL" id="BMMK01000083">
    <property type="protein sequence ID" value="GGM84830.1"/>
    <property type="molecule type" value="Genomic_DNA"/>
</dbReference>
<reference evidence="1" key="2">
    <citation type="submission" date="2020-09" db="EMBL/GenBank/DDBJ databases">
        <authorList>
            <person name="Sun Q."/>
            <person name="Zhou Y."/>
        </authorList>
    </citation>
    <scope>NUCLEOTIDE SEQUENCE</scope>
    <source>
        <strain evidence="1">CGMCC 4.5737</strain>
    </source>
</reference>
<comment type="caution">
    <text evidence="1">The sequence shown here is derived from an EMBL/GenBank/DDBJ whole genome shotgun (WGS) entry which is preliminary data.</text>
</comment>
<name>A0A8J3FY47_9PSEU</name>
<accession>A0A8J3FY47</accession>
<proteinExistence type="predicted"/>
<keyword evidence="2" id="KW-1185">Reference proteome</keyword>
<dbReference type="Proteomes" id="UP000637578">
    <property type="component" value="Unassembled WGS sequence"/>
</dbReference>
<evidence type="ECO:0000313" key="1">
    <source>
        <dbReference type="EMBL" id="GGM84830.1"/>
    </source>
</evidence>
<reference evidence="1" key="1">
    <citation type="journal article" date="2014" name="Int. J. Syst. Evol. Microbiol.">
        <title>Complete genome sequence of Corynebacterium casei LMG S-19264T (=DSM 44701T), isolated from a smear-ripened cheese.</title>
        <authorList>
            <consortium name="US DOE Joint Genome Institute (JGI-PGF)"/>
            <person name="Walter F."/>
            <person name="Albersmeier A."/>
            <person name="Kalinowski J."/>
            <person name="Ruckert C."/>
        </authorList>
    </citation>
    <scope>NUCLEOTIDE SEQUENCE</scope>
    <source>
        <strain evidence="1">CGMCC 4.5737</strain>
    </source>
</reference>